<dbReference type="AlphaFoldDB" id="A0A6C0CNN9"/>
<reference evidence="1" key="1">
    <citation type="journal article" date="2020" name="Nature">
        <title>Giant virus diversity and host interactions through global metagenomics.</title>
        <authorList>
            <person name="Schulz F."/>
            <person name="Roux S."/>
            <person name="Paez-Espino D."/>
            <person name="Jungbluth S."/>
            <person name="Walsh D.A."/>
            <person name="Denef V.J."/>
            <person name="McMahon K.D."/>
            <person name="Konstantinidis K.T."/>
            <person name="Eloe-Fadrosh E.A."/>
            <person name="Kyrpides N.C."/>
            <person name="Woyke T."/>
        </authorList>
    </citation>
    <scope>NUCLEOTIDE SEQUENCE</scope>
    <source>
        <strain evidence="1">GVMAG-M-3300021425-14</strain>
    </source>
</reference>
<name>A0A6C0CNN9_9ZZZZ</name>
<dbReference type="EMBL" id="MN739460">
    <property type="protein sequence ID" value="QHT05903.1"/>
    <property type="molecule type" value="Genomic_DNA"/>
</dbReference>
<proteinExistence type="predicted"/>
<evidence type="ECO:0000313" key="1">
    <source>
        <dbReference type="EMBL" id="QHT05903.1"/>
    </source>
</evidence>
<accession>A0A6C0CNN9</accession>
<protein>
    <submittedName>
        <fullName evidence="1">Uncharacterized protein</fullName>
    </submittedName>
</protein>
<sequence length="118" mass="14096">MEEEIINLLKLCPCFENIKDEKELNGLWIPRDILVQNNDEKYELMWKELPKIKKIYSSSALTSLQNNATLTQKWPMLNLIRQILKVNGYNMNPIRKSDGYDKTGKKKYKRYFLIKKQL</sequence>
<organism evidence="1">
    <name type="scientific">viral metagenome</name>
    <dbReference type="NCBI Taxonomy" id="1070528"/>
    <lineage>
        <taxon>unclassified sequences</taxon>
        <taxon>metagenomes</taxon>
        <taxon>organismal metagenomes</taxon>
    </lineage>
</organism>